<sequence>MASTSLNFICRDEVGMVRFECFGQIAAKRKRTSRDVTLFVIPDSVMSLGVLPQIGNLPPGGCLCELGTHLEGVSGSGRSGETSSVNHHVRCLRSRFIRPRRYLNNAQPSSENGIQYSCCDPGWNRARVLLESDSAVFYARYGSVWKI</sequence>
<name>A0A1W0WT33_HYPEX</name>
<protein>
    <submittedName>
        <fullName evidence="1">Uncharacterized protein</fullName>
    </submittedName>
</protein>
<accession>A0A1W0WT33</accession>
<proteinExistence type="predicted"/>
<keyword evidence="2" id="KW-1185">Reference proteome</keyword>
<comment type="caution">
    <text evidence="1">The sequence shown here is derived from an EMBL/GenBank/DDBJ whole genome shotgun (WGS) entry which is preliminary data.</text>
</comment>
<dbReference type="EMBL" id="MTYJ01000050">
    <property type="protein sequence ID" value="OQV18352.1"/>
    <property type="molecule type" value="Genomic_DNA"/>
</dbReference>
<dbReference type="AlphaFoldDB" id="A0A1W0WT33"/>
<organism evidence="1 2">
    <name type="scientific">Hypsibius exemplaris</name>
    <name type="common">Freshwater tardigrade</name>
    <dbReference type="NCBI Taxonomy" id="2072580"/>
    <lineage>
        <taxon>Eukaryota</taxon>
        <taxon>Metazoa</taxon>
        <taxon>Ecdysozoa</taxon>
        <taxon>Tardigrada</taxon>
        <taxon>Eutardigrada</taxon>
        <taxon>Parachela</taxon>
        <taxon>Hypsibioidea</taxon>
        <taxon>Hypsibiidae</taxon>
        <taxon>Hypsibius</taxon>
    </lineage>
</organism>
<evidence type="ECO:0000313" key="1">
    <source>
        <dbReference type="EMBL" id="OQV18352.1"/>
    </source>
</evidence>
<reference evidence="2" key="1">
    <citation type="submission" date="2017-01" db="EMBL/GenBank/DDBJ databases">
        <title>Comparative genomics of anhydrobiosis in the tardigrade Hypsibius dujardini.</title>
        <authorList>
            <person name="Yoshida Y."/>
            <person name="Koutsovoulos G."/>
            <person name="Laetsch D."/>
            <person name="Stevens L."/>
            <person name="Kumar S."/>
            <person name="Horikawa D."/>
            <person name="Ishino K."/>
            <person name="Komine S."/>
            <person name="Tomita M."/>
            <person name="Blaxter M."/>
            <person name="Arakawa K."/>
        </authorList>
    </citation>
    <scope>NUCLEOTIDE SEQUENCE [LARGE SCALE GENOMIC DNA]</scope>
    <source>
        <strain evidence="2">Z151</strain>
    </source>
</reference>
<gene>
    <name evidence="1" type="ORF">BV898_07555</name>
</gene>
<dbReference type="Proteomes" id="UP000192578">
    <property type="component" value="Unassembled WGS sequence"/>
</dbReference>
<evidence type="ECO:0000313" key="2">
    <source>
        <dbReference type="Proteomes" id="UP000192578"/>
    </source>
</evidence>